<dbReference type="AlphaFoldDB" id="H8L194"/>
<keyword evidence="3 12" id="KW-1134">Transmembrane beta strand</keyword>
<dbReference type="PANTHER" id="PTHR32552">
    <property type="entry name" value="FERRICHROME IRON RECEPTOR-RELATED"/>
    <property type="match status" value="1"/>
</dbReference>
<dbReference type="Gene3D" id="2.170.130.10">
    <property type="entry name" value="TonB-dependent receptor, plug domain"/>
    <property type="match status" value="1"/>
</dbReference>
<evidence type="ECO:0000256" key="8">
    <source>
        <dbReference type="ARBA" id="ARBA00023065"/>
    </source>
</evidence>
<dbReference type="InterPro" id="IPR036942">
    <property type="entry name" value="Beta-barrel_TonB_sf"/>
</dbReference>
<evidence type="ECO:0000313" key="18">
    <source>
        <dbReference type="Proteomes" id="UP000005234"/>
    </source>
</evidence>
<keyword evidence="8" id="KW-0406">Ion transport</keyword>
<dbReference type="PROSITE" id="PS52016">
    <property type="entry name" value="TONB_DEPENDENT_REC_3"/>
    <property type="match status" value="1"/>
</dbReference>
<keyword evidence="6 14" id="KW-0732">Signal</keyword>
<dbReference type="eggNOG" id="COG4772">
    <property type="taxonomic scope" value="Bacteria"/>
</dbReference>
<evidence type="ECO:0000256" key="11">
    <source>
        <dbReference type="ARBA" id="ARBA00023237"/>
    </source>
</evidence>
<reference evidence="17" key="1">
    <citation type="submission" date="2012-02" db="EMBL/GenBank/DDBJ databases">
        <title>The complete genome of Frateuria aurantia DSM 6220.</title>
        <authorList>
            <consortium name="US DOE Joint Genome Institute (JGI-PGF)"/>
            <person name="Lucas S."/>
            <person name="Copeland A."/>
            <person name="Lapidus A."/>
            <person name="Glavina del Rio T."/>
            <person name="Dalin E."/>
            <person name="Tice H."/>
            <person name="Bruce D."/>
            <person name="Goodwin L."/>
            <person name="Pitluck S."/>
            <person name="Peters L."/>
            <person name="Ovchinnikova G."/>
            <person name="Teshima H."/>
            <person name="Kyrpides N."/>
            <person name="Mavromatis K."/>
            <person name="Ivanova N."/>
            <person name="Brettin T."/>
            <person name="Detter J.C."/>
            <person name="Han C."/>
            <person name="Larimer F."/>
            <person name="Land M."/>
            <person name="Hauser L."/>
            <person name="Markowitz V."/>
            <person name="Cheng J.-F."/>
            <person name="Hugenholtz P."/>
            <person name="Woyke T."/>
            <person name="Wu D."/>
            <person name="Brambilla E."/>
            <person name="Klenk H.-P."/>
            <person name="Eisen J.A."/>
        </authorList>
    </citation>
    <scope>NUCLEOTIDE SEQUENCE</scope>
    <source>
        <strain evidence="17">DSM 6220</strain>
    </source>
</reference>
<keyword evidence="18" id="KW-1185">Reference proteome</keyword>
<keyword evidence="5 12" id="KW-0812">Transmembrane</keyword>
<keyword evidence="4" id="KW-0410">Iron transport</keyword>
<dbReference type="STRING" id="767434.Fraau_3179"/>
<dbReference type="Gene3D" id="2.40.170.20">
    <property type="entry name" value="TonB-dependent receptor, beta-barrel domain"/>
    <property type="match status" value="1"/>
</dbReference>
<keyword evidence="10 12" id="KW-0472">Membrane</keyword>
<dbReference type="KEGG" id="fau:Fraau_3179"/>
<evidence type="ECO:0000256" key="10">
    <source>
        <dbReference type="ARBA" id="ARBA00023136"/>
    </source>
</evidence>
<dbReference type="InterPro" id="IPR037066">
    <property type="entry name" value="Plug_dom_sf"/>
</dbReference>
<feature type="domain" description="TonB-dependent receptor plug" evidence="16">
    <location>
        <begin position="62"/>
        <end position="172"/>
    </location>
</feature>
<evidence type="ECO:0000256" key="5">
    <source>
        <dbReference type="ARBA" id="ARBA00022692"/>
    </source>
</evidence>
<dbReference type="RefSeq" id="WP_014404504.1">
    <property type="nucleotide sequence ID" value="NC_017033.1"/>
</dbReference>
<gene>
    <name evidence="17" type="ordered locus">Fraau_3179</name>
</gene>
<evidence type="ECO:0000256" key="1">
    <source>
        <dbReference type="ARBA" id="ARBA00004571"/>
    </source>
</evidence>
<keyword evidence="11 12" id="KW-0998">Cell outer membrane</keyword>
<proteinExistence type="inferred from homology"/>
<evidence type="ECO:0000256" key="12">
    <source>
        <dbReference type="PROSITE-ProRule" id="PRU01360"/>
    </source>
</evidence>
<dbReference type="HOGENOM" id="CLU_017621_1_0_6"/>
<evidence type="ECO:0000256" key="6">
    <source>
        <dbReference type="ARBA" id="ARBA00022729"/>
    </source>
</evidence>
<feature type="chain" id="PRO_5003614823" evidence="14">
    <location>
        <begin position="31"/>
        <end position="776"/>
    </location>
</feature>
<sequence>MSCNRFGSAPRLLAISCGLALTMAALPAAANEAAPDPSPVPVAHKPKTTNLEAVTVVSRGETRQVQSISSVDLKQAVPGTSALKILGELPGVQFQSSDPFGAYEWSTQITLHGFDQSRLGFTLDGIPLGNMSYSVTNGMQVSRAISTENIASVELAQGAGALGTASNSNLGGTIQYYSADPDEKAGVRFNQMVGSDSAARSYVRLDTGDHHGFSMYVSYTGSDTDKWKGYGAQKYQQVNLKALYQWGDGNRISLFADESDRHEHDYMDLSKTSAKALGYNYDYLQPNWKAALQMANAYHNTGAYGGVANGYPGSMSGLPADYDWLDASYYSGGGIRRDYLTGLNGQFTLSDHSTLEATVYDQTSKGEGQWTTPYVSSPASGLPVSMRTTDYALDRLGGTADWKYTVGNNDIVVGLWLEQAQNTTERNYFNLYGPFSNLFDFYSRDTPFRRDFLQKYTMQTGMAYAQDTLHFLDDRLTVNVGTKALYANTKAQSLVATSSYAQGQIAAHSGFLPQVGVDYKIDQHQDIYASYSKNIDAYGMLPFSTSQSAFDSSKSTLKPESSQTYELGYRVQTGQFEASADLYYTHFANRLLATTPCSAIQTCASVLSNVGGVKSKGADVAVVWHPNRHVRWLNSVSWNNSKYQNDYLNGGLVETRGKYVVGIPSWMYSSTLNLRFGHLSFDVDGKYTGRRYITYTNDSSVGGYWLFNAGVNYDFGRVIRDVEDISVGFNVYNLGNQRYFASVGTSGWVASDPNGYWQTLQVGAPRQFFFNVNVKI</sequence>
<dbReference type="PANTHER" id="PTHR32552:SF89">
    <property type="entry name" value="CATECHOLATE SIDEROPHORE RECEPTOR FIU"/>
    <property type="match status" value="1"/>
</dbReference>
<dbReference type="InterPro" id="IPR039426">
    <property type="entry name" value="TonB-dep_rcpt-like"/>
</dbReference>
<dbReference type="SUPFAM" id="SSF56935">
    <property type="entry name" value="Porins"/>
    <property type="match status" value="1"/>
</dbReference>
<evidence type="ECO:0000259" key="15">
    <source>
        <dbReference type="Pfam" id="PF00593"/>
    </source>
</evidence>
<protein>
    <submittedName>
        <fullName evidence="17">Outer membrane receptor protein</fullName>
    </submittedName>
</protein>
<evidence type="ECO:0000259" key="16">
    <source>
        <dbReference type="Pfam" id="PF07715"/>
    </source>
</evidence>
<keyword evidence="2 12" id="KW-0813">Transport</keyword>
<evidence type="ECO:0000256" key="13">
    <source>
        <dbReference type="RuleBase" id="RU003357"/>
    </source>
</evidence>
<evidence type="ECO:0000256" key="9">
    <source>
        <dbReference type="ARBA" id="ARBA00023077"/>
    </source>
</evidence>
<evidence type="ECO:0000313" key="17">
    <source>
        <dbReference type="EMBL" id="AFC87502.1"/>
    </source>
</evidence>
<dbReference type="Pfam" id="PF00593">
    <property type="entry name" value="TonB_dep_Rec_b-barrel"/>
    <property type="match status" value="1"/>
</dbReference>
<dbReference type="Pfam" id="PF07715">
    <property type="entry name" value="Plug"/>
    <property type="match status" value="1"/>
</dbReference>
<organism evidence="17 18">
    <name type="scientific">Frateuria aurantia (strain ATCC 33424 / DSM 6220 / KCTC 2777 / LMG 1558 / NBRC 3245 / NCIMB 13370)</name>
    <name type="common">Acetobacter aurantius</name>
    <dbReference type="NCBI Taxonomy" id="767434"/>
    <lineage>
        <taxon>Bacteria</taxon>
        <taxon>Pseudomonadati</taxon>
        <taxon>Pseudomonadota</taxon>
        <taxon>Gammaproteobacteria</taxon>
        <taxon>Lysobacterales</taxon>
        <taxon>Rhodanobacteraceae</taxon>
        <taxon>Frateuria</taxon>
    </lineage>
</organism>
<evidence type="ECO:0000256" key="3">
    <source>
        <dbReference type="ARBA" id="ARBA00022452"/>
    </source>
</evidence>
<dbReference type="GO" id="GO:0015344">
    <property type="term" value="F:siderophore uptake transmembrane transporter activity"/>
    <property type="evidence" value="ECO:0007669"/>
    <property type="project" value="TreeGrafter"/>
</dbReference>
<evidence type="ECO:0000256" key="2">
    <source>
        <dbReference type="ARBA" id="ARBA00022448"/>
    </source>
</evidence>
<accession>H8L194</accession>
<evidence type="ECO:0000256" key="14">
    <source>
        <dbReference type="SAM" id="SignalP"/>
    </source>
</evidence>
<comment type="similarity">
    <text evidence="12 13">Belongs to the TonB-dependent receptor family.</text>
</comment>
<keyword evidence="7" id="KW-0408">Iron</keyword>
<evidence type="ECO:0000256" key="4">
    <source>
        <dbReference type="ARBA" id="ARBA00022496"/>
    </source>
</evidence>
<dbReference type="InterPro" id="IPR012910">
    <property type="entry name" value="Plug_dom"/>
</dbReference>
<keyword evidence="17" id="KW-0675">Receptor</keyword>
<keyword evidence="9 13" id="KW-0798">TonB box</keyword>
<dbReference type="InterPro" id="IPR000531">
    <property type="entry name" value="Beta-barrel_TonB"/>
</dbReference>
<name>H8L194_FRAAD</name>
<evidence type="ECO:0000256" key="7">
    <source>
        <dbReference type="ARBA" id="ARBA00023004"/>
    </source>
</evidence>
<feature type="signal peptide" evidence="14">
    <location>
        <begin position="1"/>
        <end position="30"/>
    </location>
</feature>
<dbReference type="Proteomes" id="UP000005234">
    <property type="component" value="Chromosome"/>
</dbReference>
<feature type="domain" description="TonB-dependent receptor-like beta-barrel" evidence="15">
    <location>
        <begin position="273"/>
        <end position="734"/>
    </location>
</feature>
<dbReference type="GO" id="GO:0009279">
    <property type="term" value="C:cell outer membrane"/>
    <property type="evidence" value="ECO:0007669"/>
    <property type="project" value="UniProtKB-SubCell"/>
</dbReference>
<comment type="subcellular location">
    <subcellularLocation>
        <location evidence="1 12">Cell outer membrane</location>
        <topology evidence="1 12">Multi-pass membrane protein</topology>
    </subcellularLocation>
</comment>
<dbReference type="EMBL" id="CP003350">
    <property type="protein sequence ID" value="AFC87502.1"/>
    <property type="molecule type" value="Genomic_DNA"/>
</dbReference>